<feature type="compositionally biased region" description="Basic residues" evidence="2">
    <location>
        <begin position="497"/>
        <end position="508"/>
    </location>
</feature>
<feature type="region of interest" description="Disordered" evidence="2">
    <location>
        <begin position="674"/>
        <end position="716"/>
    </location>
</feature>
<dbReference type="Proteomes" id="UP001323405">
    <property type="component" value="Unassembled WGS sequence"/>
</dbReference>
<evidence type="ECO:0000313" key="5">
    <source>
        <dbReference type="Proteomes" id="UP001323405"/>
    </source>
</evidence>
<dbReference type="InterPro" id="IPR012677">
    <property type="entry name" value="Nucleotide-bd_a/b_plait_sf"/>
</dbReference>
<dbReference type="Gene3D" id="3.30.70.330">
    <property type="match status" value="1"/>
</dbReference>
<feature type="region of interest" description="Disordered" evidence="2">
    <location>
        <begin position="249"/>
        <end position="300"/>
    </location>
</feature>
<evidence type="ECO:0000256" key="2">
    <source>
        <dbReference type="SAM" id="MobiDB-lite"/>
    </source>
</evidence>
<feature type="compositionally biased region" description="Basic and acidic residues" evidence="2">
    <location>
        <begin position="525"/>
        <end position="535"/>
    </location>
</feature>
<gene>
    <name evidence="4" type="primary">NAB3</name>
    <name evidence="4" type="ORF">QC762_509080</name>
</gene>
<protein>
    <submittedName>
        <fullName evidence="4">Nuclear polyadenylated RNA-binding protein 3</fullName>
    </submittedName>
</protein>
<dbReference type="SUPFAM" id="SSF54928">
    <property type="entry name" value="RNA-binding domain, RBD"/>
    <property type="match status" value="1"/>
</dbReference>
<evidence type="ECO:0000259" key="3">
    <source>
        <dbReference type="PROSITE" id="PS50102"/>
    </source>
</evidence>
<organism evidence="4 5">
    <name type="scientific">Podospora pseudocomata</name>
    <dbReference type="NCBI Taxonomy" id="2093779"/>
    <lineage>
        <taxon>Eukaryota</taxon>
        <taxon>Fungi</taxon>
        <taxon>Dikarya</taxon>
        <taxon>Ascomycota</taxon>
        <taxon>Pezizomycotina</taxon>
        <taxon>Sordariomycetes</taxon>
        <taxon>Sordariomycetidae</taxon>
        <taxon>Sordariales</taxon>
        <taxon>Podosporaceae</taxon>
        <taxon>Podospora</taxon>
    </lineage>
</organism>
<dbReference type="Pfam" id="PF00076">
    <property type="entry name" value="RRM_1"/>
    <property type="match status" value="1"/>
</dbReference>
<evidence type="ECO:0000313" key="4">
    <source>
        <dbReference type="EMBL" id="KAK4653680.1"/>
    </source>
</evidence>
<feature type="compositionally biased region" description="Low complexity" evidence="2">
    <location>
        <begin position="757"/>
        <end position="780"/>
    </location>
</feature>
<feature type="compositionally biased region" description="Polar residues" evidence="2">
    <location>
        <begin position="179"/>
        <end position="197"/>
    </location>
</feature>
<feature type="region of interest" description="Disordered" evidence="2">
    <location>
        <begin position="51"/>
        <end position="231"/>
    </location>
</feature>
<sequence>MSEQSPEIVAAASLSPLSPKPISVQIQSNSVVPMLQDQAATADTAMSGIIVDPGLETPDAPAPVSDTIVVAGDSSDFHDDSDGSIDYGEEDEAAEKPSATSDGAADAPPDNDEYARSFDSPVDPQSSSSEAGAGEPQPDVSEEAAASNSMNDQVTSAPAQAPAPAVIAHHEDRLPPPASSTATQPNVNSWPTLTSIENEPPSQSSGPETSSPSDAPTSTPNNKSAAASAEAADIQKLVDDITARATATVTSADTPSSVSAPLISGPLPPSLPPKPLLSAQPHAYQPRGPNPTHNHNHPLGPYRHSLDSMEPPASAPGAAGAGYAASFSNHAWDTFVNDERTYTSEQNWDRFPEGARIFVGNLSSDRVSKKEVFAVFSKYGRLAQISMKSAYGFVQYHNVSEAQAALEACQDMELGGRRIHLEISRRQKKKGGDDRGHSPDRRGGPRGMANDRLDLNNQPRDPGWKRTNDHRRSASPRRDDPRGFYARDRDNGPMSHDRRRSRSPRRSRFGSESYRRRSPSPHHRTPSDVDRLDIPRRYGNDVPDVQILLLQDLDRPFVDWVQNALHAHGLKTAVMHLNPRFPRNTIVQRQVLEGVHAIIDLDQKSRDSGLISLQLFIRNTGTGSNIRFESYNSLNPELAGGLVMREKTRVVHAPPPPPPPHVAAYPPTYQPPPVAAPTAPYQSPIVPPPATGYQSYPPASSIPQAAPAPPATPIDNDYLRSLLTGLQTQQQSQQQTAAARAPAPQIDINALLGSLQGGVPQQAPPQQYGVPQPPQFQGAAGYYGGGQNAVAPTPVALGNNAHIQNIMENLKRASGSK</sequence>
<keyword evidence="1" id="KW-0694">RNA-binding</keyword>
<feature type="domain" description="RRM" evidence="3">
    <location>
        <begin position="355"/>
        <end position="426"/>
    </location>
</feature>
<reference evidence="4 5" key="1">
    <citation type="journal article" date="2023" name="bioRxiv">
        <title>High-quality genome assemblies of four members of thePodospora anserinaspecies complex.</title>
        <authorList>
            <person name="Ament-Velasquez S.L."/>
            <person name="Vogan A.A."/>
            <person name="Wallerman O."/>
            <person name="Hartmann F."/>
            <person name="Gautier V."/>
            <person name="Silar P."/>
            <person name="Giraud T."/>
            <person name="Johannesson H."/>
        </authorList>
    </citation>
    <scope>NUCLEOTIDE SEQUENCE [LARGE SCALE GENOMIC DNA]</scope>
    <source>
        <strain evidence="4 5">CBS 415.72m</strain>
    </source>
</reference>
<feature type="compositionally biased region" description="Basic and acidic residues" evidence="2">
    <location>
        <begin position="423"/>
        <end position="454"/>
    </location>
</feature>
<dbReference type="SMART" id="SM00360">
    <property type="entry name" value="RRM"/>
    <property type="match status" value="1"/>
</dbReference>
<dbReference type="RefSeq" id="XP_062742655.1">
    <property type="nucleotide sequence ID" value="XM_062891323.1"/>
</dbReference>
<accession>A0ABR0GD37</accession>
<feature type="compositionally biased region" description="Polar residues" evidence="2">
    <location>
        <begin position="146"/>
        <end position="156"/>
    </location>
</feature>
<keyword evidence="5" id="KW-1185">Reference proteome</keyword>
<feature type="compositionally biased region" description="Pro residues" evidence="2">
    <location>
        <begin position="266"/>
        <end position="275"/>
    </location>
</feature>
<dbReference type="PANTHER" id="PTHR23295">
    <property type="entry name" value="NUCLEAR RECEPTOR COACTIVATOR 5-RELATED"/>
    <property type="match status" value="1"/>
</dbReference>
<name>A0ABR0GD37_9PEZI</name>
<comment type="caution">
    <text evidence="4">The sequence shown here is derived from an EMBL/GenBank/DDBJ whole genome shotgun (WGS) entry which is preliminary data.</text>
</comment>
<dbReference type="PANTHER" id="PTHR23295:SF6">
    <property type="entry name" value="NEOSIN, ISOFORM A"/>
    <property type="match status" value="1"/>
</dbReference>
<dbReference type="GeneID" id="87911230"/>
<feature type="region of interest" description="Disordered" evidence="2">
    <location>
        <begin position="423"/>
        <end position="535"/>
    </location>
</feature>
<dbReference type="InterPro" id="IPR000504">
    <property type="entry name" value="RRM_dom"/>
</dbReference>
<feature type="region of interest" description="Disordered" evidence="2">
    <location>
        <begin position="756"/>
        <end position="781"/>
    </location>
</feature>
<dbReference type="InterPro" id="IPR052600">
    <property type="entry name" value="Nuc_rcpt_coact/corep"/>
</dbReference>
<evidence type="ECO:0000256" key="1">
    <source>
        <dbReference type="PROSITE-ProRule" id="PRU00176"/>
    </source>
</evidence>
<proteinExistence type="predicted"/>
<dbReference type="EMBL" id="JAFFHA010000007">
    <property type="protein sequence ID" value="KAK4653680.1"/>
    <property type="molecule type" value="Genomic_DNA"/>
</dbReference>
<dbReference type="PROSITE" id="PS50102">
    <property type="entry name" value="RRM"/>
    <property type="match status" value="1"/>
</dbReference>
<dbReference type="InterPro" id="IPR035979">
    <property type="entry name" value="RBD_domain_sf"/>
</dbReference>
<feature type="compositionally biased region" description="Polar residues" evidence="2">
    <location>
        <begin position="249"/>
        <end position="258"/>
    </location>
</feature>
<feature type="compositionally biased region" description="Low complexity" evidence="2">
    <location>
        <begin position="200"/>
        <end position="231"/>
    </location>
</feature>
<feature type="compositionally biased region" description="Low complexity" evidence="2">
    <location>
        <begin position="693"/>
        <end position="705"/>
    </location>
</feature>
<feature type="compositionally biased region" description="Basic and acidic residues" evidence="2">
    <location>
        <begin position="462"/>
        <end position="491"/>
    </location>
</feature>